<dbReference type="EMBL" id="JARJBC010000035">
    <property type="protein sequence ID" value="MDF3294075.1"/>
    <property type="molecule type" value="Genomic_DNA"/>
</dbReference>
<organism evidence="1 2">
    <name type="scientific">Streptomyces silvisoli</name>
    <dbReference type="NCBI Taxonomy" id="3034235"/>
    <lineage>
        <taxon>Bacteria</taxon>
        <taxon>Bacillati</taxon>
        <taxon>Actinomycetota</taxon>
        <taxon>Actinomycetes</taxon>
        <taxon>Kitasatosporales</taxon>
        <taxon>Streptomycetaceae</taxon>
        <taxon>Streptomyces</taxon>
    </lineage>
</organism>
<name>A0ABT5ZW74_9ACTN</name>
<dbReference type="NCBIfam" id="TIGR03930">
    <property type="entry name" value="WXG100_ESAT6"/>
    <property type="match status" value="1"/>
</dbReference>
<comment type="caution">
    <text evidence="1">The sequence shown here is derived from an EMBL/GenBank/DDBJ whole genome shotgun (WGS) entry which is preliminary data.</text>
</comment>
<dbReference type="Pfam" id="PF06013">
    <property type="entry name" value="WXG100"/>
    <property type="match status" value="1"/>
</dbReference>
<evidence type="ECO:0000313" key="2">
    <source>
        <dbReference type="Proteomes" id="UP001216579"/>
    </source>
</evidence>
<keyword evidence="2" id="KW-1185">Reference proteome</keyword>
<protein>
    <submittedName>
        <fullName evidence="1">WXG100 family type VII secretion target</fullName>
    </submittedName>
</protein>
<sequence>MTQQTSLNYERIHKLERRIEDTSHSMTKQLGDLSNMLAQLQADWKGLGASAFTKAQQDLNDDHLALRKALDVIKQAVHDTKVGTHANDEQVTDDFKRVNLSGDLRSGLAGY</sequence>
<accession>A0ABT5ZW74</accession>
<dbReference type="Gene3D" id="1.10.287.1060">
    <property type="entry name" value="ESAT-6-like"/>
    <property type="match status" value="1"/>
</dbReference>
<evidence type="ECO:0000313" key="1">
    <source>
        <dbReference type="EMBL" id="MDF3294075.1"/>
    </source>
</evidence>
<dbReference type="SUPFAM" id="SSF140453">
    <property type="entry name" value="EsxAB dimer-like"/>
    <property type="match status" value="1"/>
</dbReference>
<dbReference type="RefSeq" id="WP_269859468.1">
    <property type="nucleotide sequence ID" value="NZ_JARJBC010000035.1"/>
</dbReference>
<proteinExistence type="predicted"/>
<dbReference type="InterPro" id="IPR036689">
    <property type="entry name" value="ESAT-6-like_sf"/>
</dbReference>
<gene>
    <name evidence="1" type="ORF">P3G67_33670</name>
</gene>
<dbReference type="Proteomes" id="UP001216579">
    <property type="component" value="Unassembled WGS sequence"/>
</dbReference>
<reference evidence="1 2" key="1">
    <citation type="submission" date="2023-03" db="EMBL/GenBank/DDBJ databases">
        <title>Draft genome sequence of Streptomyces sp. RB6PN23 isolated from peat swamp forest in Thailand.</title>
        <authorList>
            <person name="Klaysubun C."/>
            <person name="Duangmal K."/>
        </authorList>
    </citation>
    <scope>NUCLEOTIDE SEQUENCE [LARGE SCALE GENOMIC DNA]</scope>
    <source>
        <strain evidence="1 2">RB6PN23</strain>
    </source>
</reference>
<dbReference type="InterPro" id="IPR010310">
    <property type="entry name" value="T7SS_ESAT-6-like"/>
</dbReference>